<name>A0A1N6VXQ8_9EURY</name>
<feature type="transmembrane region" description="Helical" evidence="1">
    <location>
        <begin position="57"/>
        <end position="79"/>
    </location>
</feature>
<reference evidence="3" key="1">
    <citation type="submission" date="2017-01" db="EMBL/GenBank/DDBJ databases">
        <authorList>
            <person name="Varghese N."/>
            <person name="Submissions S."/>
        </authorList>
    </citation>
    <scope>NUCLEOTIDE SEQUENCE [LARGE SCALE GENOMIC DNA]</scope>
    <source>
        <strain evidence="3">CGMCC 1.7737</strain>
    </source>
</reference>
<dbReference type="RefSeq" id="WP_076427688.1">
    <property type="nucleotide sequence ID" value="NZ_FTNO01000001.1"/>
</dbReference>
<proteinExistence type="predicted"/>
<feature type="transmembrane region" description="Helical" evidence="1">
    <location>
        <begin position="12"/>
        <end position="37"/>
    </location>
</feature>
<dbReference type="AlphaFoldDB" id="A0A1N6VXQ8"/>
<accession>A0A1N6VXQ8</accession>
<dbReference type="Proteomes" id="UP000186914">
    <property type="component" value="Unassembled WGS sequence"/>
</dbReference>
<evidence type="ECO:0000313" key="2">
    <source>
        <dbReference type="EMBL" id="SIQ82416.1"/>
    </source>
</evidence>
<protein>
    <submittedName>
        <fullName evidence="2">Uncharacterized protein</fullName>
    </submittedName>
</protein>
<feature type="transmembrane region" description="Helical" evidence="1">
    <location>
        <begin position="114"/>
        <end position="134"/>
    </location>
</feature>
<keyword evidence="1" id="KW-0472">Membrane</keyword>
<keyword evidence="1" id="KW-1133">Transmembrane helix</keyword>
<gene>
    <name evidence="2" type="ORF">SAMN05421858_0521</name>
</gene>
<keyword evidence="1" id="KW-0812">Transmembrane</keyword>
<organism evidence="2 3">
    <name type="scientific">Haladaptatus litoreus</name>
    <dbReference type="NCBI Taxonomy" id="553468"/>
    <lineage>
        <taxon>Archaea</taxon>
        <taxon>Methanobacteriati</taxon>
        <taxon>Methanobacteriota</taxon>
        <taxon>Stenosarchaea group</taxon>
        <taxon>Halobacteria</taxon>
        <taxon>Halobacteriales</taxon>
        <taxon>Haladaptataceae</taxon>
        <taxon>Haladaptatus</taxon>
    </lineage>
</organism>
<dbReference type="OrthoDB" id="386223at2157"/>
<evidence type="ECO:0000256" key="1">
    <source>
        <dbReference type="SAM" id="Phobius"/>
    </source>
</evidence>
<sequence>MTASPDLHWKRIIAGGIAPHAISVVGIIVAIVGYTVLVAFGTGSEPDAGSLQQFNTVISMQIFPVATILLTVVVSAWVVRRVDSDTALLHGFIVGVFAGLLGGAFGALDAMMAVRFTATVLAGVLGAKLEPVLFDK</sequence>
<keyword evidence="3" id="KW-1185">Reference proteome</keyword>
<dbReference type="EMBL" id="FTNO01000001">
    <property type="protein sequence ID" value="SIQ82416.1"/>
    <property type="molecule type" value="Genomic_DNA"/>
</dbReference>
<feature type="transmembrane region" description="Helical" evidence="1">
    <location>
        <begin position="86"/>
        <end position="108"/>
    </location>
</feature>
<evidence type="ECO:0000313" key="3">
    <source>
        <dbReference type="Proteomes" id="UP000186914"/>
    </source>
</evidence>